<evidence type="ECO:0000256" key="2">
    <source>
        <dbReference type="ARBA" id="ARBA00022840"/>
    </source>
</evidence>
<dbReference type="EMBL" id="JAWDIP010000004">
    <property type="protein sequence ID" value="MDY0396382.1"/>
    <property type="molecule type" value="Genomic_DNA"/>
</dbReference>
<organism evidence="3 4">
    <name type="scientific">Tigheibacillus halophilus</name>
    <dbReference type="NCBI Taxonomy" id="361280"/>
    <lineage>
        <taxon>Bacteria</taxon>
        <taxon>Bacillati</taxon>
        <taxon>Bacillota</taxon>
        <taxon>Bacilli</taxon>
        <taxon>Bacillales</taxon>
        <taxon>Bacillaceae</taxon>
        <taxon>Tigheibacillus</taxon>
    </lineage>
</organism>
<keyword evidence="2" id="KW-0067">ATP-binding</keyword>
<sequence length="80" mass="8990">MKSDQAANLRRQFQQTRKTAKTIVFVSGKGGVGKSNTALNFSMNLLKRGKRVLLMDMDIGMGNIEVLLGMQCRYSIIDFF</sequence>
<name>A0ABU5CCL0_9BACI</name>
<protein>
    <submittedName>
        <fullName evidence="3">P-loop NTPase</fullName>
    </submittedName>
</protein>
<evidence type="ECO:0000313" key="4">
    <source>
        <dbReference type="Proteomes" id="UP001281447"/>
    </source>
</evidence>
<dbReference type="Pfam" id="PF10609">
    <property type="entry name" value="ParA"/>
    <property type="match status" value="1"/>
</dbReference>
<dbReference type="PANTHER" id="PTHR43384:SF6">
    <property type="entry name" value="SEPTUM SITE-DETERMINING PROTEIN MIND HOMOLOG, CHLOROPLASTIC"/>
    <property type="match status" value="1"/>
</dbReference>
<dbReference type="Gene3D" id="3.40.50.300">
    <property type="entry name" value="P-loop containing nucleotide triphosphate hydrolases"/>
    <property type="match status" value="1"/>
</dbReference>
<dbReference type="Proteomes" id="UP001281447">
    <property type="component" value="Unassembled WGS sequence"/>
</dbReference>
<keyword evidence="4" id="KW-1185">Reference proteome</keyword>
<dbReference type="SUPFAM" id="SSF52540">
    <property type="entry name" value="P-loop containing nucleoside triphosphate hydrolases"/>
    <property type="match status" value="1"/>
</dbReference>
<dbReference type="InterPro" id="IPR033756">
    <property type="entry name" value="YlxH/NBP35"/>
</dbReference>
<dbReference type="PANTHER" id="PTHR43384">
    <property type="entry name" value="SEPTUM SITE-DETERMINING PROTEIN MIND HOMOLOG, CHLOROPLASTIC-RELATED"/>
    <property type="match status" value="1"/>
</dbReference>
<reference evidence="3 4" key="1">
    <citation type="submission" date="2023-10" db="EMBL/GenBank/DDBJ databases">
        <title>Virgibacillus halophilus 5B73C genome.</title>
        <authorList>
            <person name="Miliotis G."/>
            <person name="Sengupta P."/>
            <person name="Hameed A."/>
            <person name="Chuvochina M."/>
            <person name="Mcdonagh F."/>
            <person name="Simpson A.C."/>
            <person name="Singh N.K."/>
            <person name="Rekha P.D."/>
            <person name="Raman K."/>
            <person name="Hugenholtz P."/>
            <person name="Venkateswaran K."/>
        </authorList>
    </citation>
    <scope>NUCLEOTIDE SEQUENCE [LARGE SCALE GENOMIC DNA]</scope>
    <source>
        <strain evidence="3 4">5B73C</strain>
    </source>
</reference>
<gene>
    <name evidence="3" type="ORF">RWE15_21175</name>
</gene>
<accession>A0ABU5CCL0</accession>
<dbReference type="InterPro" id="IPR050625">
    <property type="entry name" value="ParA/MinD_ATPase"/>
</dbReference>
<dbReference type="InterPro" id="IPR027417">
    <property type="entry name" value="P-loop_NTPase"/>
</dbReference>
<evidence type="ECO:0000256" key="1">
    <source>
        <dbReference type="ARBA" id="ARBA00022741"/>
    </source>
</evidence>
<comment type="caution">
    <text evidence="3">The sequence shown here is derived from an EMBL/GenBank/DDBJ whole genome shotgun (WGS) entry which is preliminary data.</text>
</comment>
<proteinExistence type="predicted"/>
<evidence type="ECO:0000313" key="3">
    <source>
        <dbReference type="EMBL" id="MDY0396382.1"/>
    </source>
</evidence>
<keyword evidence="1" id="KW-0547">Nucleotide-binding</keyword>